<evidence type="ECO:0000259" key="6">
    <source>
        <dbReference type="SMART" id="SM00833"/>
    </source>
</evidence>
<evidence type="ECO:0000256" key="2">
    <source>
        <dbReference type="ARBA" id="ARBA00022801"/>
    </source>
</evidence>
<evidence type="ECO:0000256" key="1">
    <source>
        <dbReference type="ARBA" id="ARBA00022741"/>
    </source>
</evidence>
<evidence type="ECO:0000256" key="5">
    <source>
        <dbReference type="ARBA" id="ARBA00049117"/>
    </source>
</evidence>
<evidence type="ECO:0000313" key="7">
    <source>
        <dbReference type="EMBL" id="MFD1811958.1"/>
    </source>
</evidence>
<dbReference type="Gene3D" id="3.30.1220.10">
    <property type="entry name" value="CobW-like, C-terminal domain"/>
    <property type="match status" value="1"/>
</dbReference>
<keyword evidence="8" id="KW-1185">Reference proteome</keyword>
<dbReference type="PANTHER" id="PTHR13748">
    <property type="entry name" value="COBW-RELATED"/>
    <property type="match status" value="1"/>
</dbReference>
<evidence type="ECO:0000313" key="8">
    <source>
        <dbReference type="Proteomes" id="UP001597286"/>
    </source>
</evidence>
<dbReference type="Gene3D" id="3.40.50.300">
    <property type="entry name" value="P-loop containing nucleotide triphosphate hydrolases"/>
    <property type="match status" value="1"/>
</dbReference>
<feature type="domain" description="CobW C-terminal" evidence="6">
    <location>
        <begin position="211"/>
        <end position="303"/>
    </location>
</feature>
<proteinExistence type="inferred from homology"/>
<comment type="catalytic activity">
    <reaction evidence="5">
        <text>GTP + H2O = GDP + phosphate + H(+)</text>
        <dbReference type="Rhea" id="RHEA:19669"/>
        <dbReference type="ChEBI" id="CHEBI:15377"/>
        <dbReference type="ChEBI" id="CHEBI:15378"/>
        <dbReference type="ChEBI" id="CHEBI:37565"/>
        <dbReference type="ChEBI" id="CHEBI:43474"/>
        <dbReference type="ChEBI" id="CHEBI:58189"/>
    </reaction>
    <physiologicalReaction direction="left-to-right" evidence="5">
        <dbReference type="Rhea" id="RHEA:19670"/>
    </physiologicalReaction>
</comment>
<dbReference type="InterPro" id="IPR011629">
    <property type="entry name" value="CobW-like_C"/>
</dbReference>
<evidence type="ECO:0000256" key="4">
    <source>
        <dbReference type="ARBA" id="ARBA00034320"/>
    </source>
</evidence>
<gene>
    <name evidence="7" type="ORF">ACFSJG_06995</name>
</gene>
<accession>A0ABW4P0E9</accession>
<comment type="caution">
    <text evidence="7">The sequence shown here is derived from an EMBL/GenBank/DDBJ whole genome shotgun (WGS) entry which is preliminary data.</text>
</comment>
<dbReference type="SUPFAM" id="SSF52540">
    <property type="entry name" value="P-loop containing nucleoside triphosphate hydrolases"/>
    <property type="match status" value="1"/>
</dbReference>
<name>A0ABW4P0E9_9NOCA</name>
<dbReference type="Proteomes" id="UP001597286">
    <property type="component" value="Unassembled WGS sequence"/>
</dbReference>
<reference evidence="8" key="1">
    <citation type="journal article" date="2019" name="Int. J. Syst. Evol. Microbiol.">
        <title>The Global Catalogue of Microorganisms (GCM) 10K type strain sequencing project: providing services to taxonomists for standard genome sequencing and annotation.</title>
        <authorList>
            <consortium name="The Broad Institute Genomics Platform"/>
            <consortium name="The Broad Institute Genome Sequencing Center for Infectious Disease"/>
            <person name="Wu L."/>
            <person name="Ma J."/>
        </authorList>
    </citation>
    <scope>NUCLEOTIDE SEQUENCE [LARGE SCALE GENOMIC DNA]</scope>
    <source>
        <strain evidence="8">DT72</strain>
    </source>
</reference>
<dbReference type="SMART" id="SM00833">
    <property type="entry name" value="CobW_C"/>
    <property type="match status" value="1"/>
</dbReference>
<sequence length="303" mass="31588">MAATVTVLGGYLGTGKTTLLNGLLRSANGQRIAVVVNDFGSINIDAELIRSTTDDTIELSNGCVCCSLADGAAAVMTQLAQRTDLDHVVVELSGVAMPSSMTSWGTFPGLAPGPTVVCVDPGTLATRLRDPYVGDVVAAQLRAADLLAITHTDLHEDAAIAAADVVCDDKAPGIPRVSVAAGATTVDALIAAATSREAPDTEPPPEPVSTHRTVTLTTRRTVDRAALAAVLAEAPSSLVRAKGFIRTPEEPHRRTVVQYVRPDLRFTDGDARNAEADESVLVVIAAGSESDPEPWSALQELFD</sequence>
<dbReference type="RefSeq" id="WP_378484495.1">
    <property type="nucleotide sequence ID" value="NZ_JBHUFB010000009.1"/>
</dbReference>
<evidence type="ECO:0000256" key="3">
    <source>
        <dbReference type="ARBA" id="ARBA00023186"/>
    </source>
</evidence>
<dbReference type="InterPro" id="IPR051316">
    <property type="entry name" value="Zinc-reg_GTPase_activator"/>
</dbReference>
<keyword evidence="2" id="KW-0378">Hydrolase</keyword>
<dbReference type="InterPro" id="IPR027417">
    <property type="entry name" value="P-loop_NTPase"/>
</dbReference>
<dbReference type="EMBL" id="JBHUFB010000009">
    <property type="protein sequence ID" value="MFD1811958.1"/>
    <property type="molecule type" value="Genomic_DNA"/>
</dbReference>
<dbReference type="SUPFAM" id="SSF90002">
    <property type="entry name" value="Hypothetical protein YjiA, C-terminal domain"/>
    <property type="match status" value="1"/>
</dbReference>
<dbReference type="CDD" id="cd03112">
    <property type="entry name" value="CobW-like"/>
    <property type="match status" value="1"/>
</dbReference>
<keyword evidence="1" id="KW-0547">Nucleotide-binding</keyword>
<dbReference type="Pfam" id="PF07683">
    <property type="entry name" value="CobW_C"/>
    <property type="match status" value="1"/>
</dbReference>
<dbReference type="InterPro" id="IPR003495">
    <property type="entry name" value="CobW/HypB/UreG_nucleotide-bd"/>
</dbReference>
<dbReference type="InterPro" id="IPR036627">
    <property type="entry name" value="CobW-likC_sf"/>
</dbReference>
<dbReference type="PANTHER" id="PTHR13748:SF62">
    <property type="entry name" value="COBW DOMAIN-CONTAINING PROTEIN"/>
    <property type="match status" value="1"/>
</dbReference>
<protein>
    <submittedName>
        <fullName evidence="7">CobW family GTP-binding protein</fullName>
    </submittedName>
</protein>
<dbReference type="Pfam" id="PF02492">
    <property type="entry name" value="cobW"/>
    <property type="match status" value="1"/>
</dbReference>
<keyword evidence="3" id="KW-0143">Chaperone</keyword>
<comment type="similarity">
    <text evidence="4">Belongs to the SIMIBI class G3E GTPase family. ZNG1 subfamily.</text>
</comment>
<organism evidence="7 8">
    <name type="scientific">Rhodococcus gannanensis</name>
    <dbReference type="NCBI Taxonomy" id="1960308"/>
    <lineage>
        <taxon>Bacteria</taxon>
        <taxon>Bacillati</taxon>
        <taxon>Actinomycetota</taxon>
        <taxon>Actinomycetes</taxon>
        <taxon>Mycobacteriales</taxon>
        <taxon>Nocardiaceae</taxon>
        <taxon>Rhodococcus</taxon>
    </lineage>
</organism>